<name>A0A336M0F6_CULSO</name>
<dbReference type="VEuPathDB" id="VectorBase:CSON007527"/>
<dbReference type="EMBL" id="UFQT01000284">
    <property type="protein sequence ID" value="SSX22781.1"/>
    <property type="molecule type" value="Genomic_DNA"/>
</dbReference>
<evidence type="ECO:0000313" key="1">
    <source>
        <dbReference type="EMBL" id="SSX22781.1"/>
    </source>
</evidence>
<reference evidence="1" key="1">
    <citation type="submission" date="2018-07" db="EMBL/GenBank/DDBJ databases">
        <authorList>
            <person name="Quirk P.G."/>
            <person name="Krulwich T.A."/>
        </authorList>
    </citation>
    <scope>NUCLEOTIDE SEQUENCE</scope>
</reference>
<accession>A0A336M0F6</accession>
<dbReference type="AlphaFoldDB" id="A0A336M0F6"/>
<protein>
    <submittedName>
        <fullName evidence="1">CSON007527 protein</fullName>
    </submittedName>
</protein>
<gene>
    <name evidence="1" type="primary">CSON007527</name>
</gene>
<sequence length="134" mass="15276">MLHQIEVQYIQMTVHRWDIFRISSQKSMIALAEIDTGACVSVIDSFLYNEKLKNVKLCDVTDKKFNNANGKECVVLGKINLCLNFKYQVQAIVIKSEHRKIVKRLRILNNTHAYTSSIAISCCSRTATNIVVVK</sequence>
<proteinExistence type="predicted"/>
<organism evidence="1">
    <name type="scientific">Culicoides sonorensis</name>
    <name type="common">Biting midge</name>
    <dbReference type="NCBI Taxonomy" id="179676"/>
    <lineage>
        <taxon>Eukaryota</taxon>
        <taxon>Metazoa</taxon>
        <taxon>Ecdysozoa</taxon>
        <taxon>Arthropoda</taxon>
        <taxon>Hexapoda</taxon>
        <taxon>Insecta</taxon>
        <taxon>Pterygota</taxon>
        <taxon>Neoptera</taxon>
        <taxon>Endopterygota</taxon>
        <taxon>Diptera</taxon>
        <taxon>Nematocera</taxon>
        <taxon>Chironomoidea</taxon>
        <taxon>Ceratopogonidae</taxon>
        <taxon>Ceratopogoninae</taxon>
        <taxon>Culicoides</taxon>
        <taxon>Monoculicoides</taxon>
    </lineage>
</organism>